<comment type="caution">
    <text evidence="1">The sequence shown here is derived from an EMBL/GenBank/DDBJ whole genome shotgun (WGS) entry which is preliminary data.</text>
</comment>
<name>A0A9N9A688_FUNMO</name>
<dbReference type="PANTHER" id="PTHR35020:SF2">
    <property type="entry name" value="N-ACETYLGLUCOSAMINE-INDUCED PROTEIN 1"/>
    <property type="match status" value="1"/>
</dbReference>
<dbReference type="InterPro" id="IPR022036">
    <property type="entry name" value="DUF3605"/>
</dbReference>
<reference evidence="1" key="1">
    <citation type="submission" date="2021-06" db="EMBL/GenBank/DDBJ databases">
        <authorList>
            <person name="Kallberg Y."/>
            <person name="Tangrot J."/>
            <person name="Rosling A."/>
        </authorList>
    </citation>
    <scope>NUCLEOTIDE SEQUENCE</scope>
    <source>
        <strain evidence="1">87-6 pot B 2015</strain>
    </source>
</reference>
<dbReference type="Proteomes" id="UP000789375">
    <property type="component" value="Unassembled WGS sequence"/>
</dbReference>
<dbReference type="PANTHER" id="PTHR35020">
    <property type="entry name" value="N-ACETYLGLUCOSAMINE-INDUCED PROTEIN 1"/>
    <property type="match status" value="1"/>
</dbReference>
<protein>
    <submittedName>
        <fullName evidence="1">9212_t:CDS:1</fullName>
    </submittedName>
</protein>
<proteinExistence type="predicted"/>
<dbReference type="EMBL" id="CAJVPP010000875">
    <property type="protein sequence ID" value="CAG8518576.1"/>
    <property type="molecule type" value="Genomic_DNA"/>
</dbReference>
<dbReference type="Pfam" id="PF12239">
    <property type="entry name" value="DUF3605"/>
    <property type="match status" value="1"/>
</dbReference>
<gene>
    <name evidence="1" type="ORF">FMOSSE_LOCUS4913</name>
</gene>
<dbReference type="GO" id="GO:0005737">
    <property type="term" value="C:cytoplasm"/>
    <property type="evidence" value="ECO:0007669"/>
    <property type="project" value="TreeGrafter"/>
</dbReference>
<keyword evidence="2" id="KW-1185">Reference proteome</keyword>
<dbReference type="AlphaFoldDB" id="A0A9N9A688"/>
<organism evidence="1 2">
    <name type="scientific">Funneliformis mosseae</name>
    <name type="common">Endomycorrhizal fungus</name>
    <name type="synonym">Glomus mosseae</name>
    <dbReference type="NCBI Taxonomy" id="27381"/>
    <lineage>
        <taxon>Eukaryota</taxon>
        <taxon>Fungi</taxon>
        <taxon>Fungi incertae sedis</taxon>
        <taxon>Mucoromycota</taxon>
        <taxon>Glomeromycotina</taxon>
        <taxon>Glomeromycetes</taxon>
        <taxon>Glomerales</taxon>
        <taxon>Glomeraceae</taxon>
        <taxon>Funneliformis</taxon>
    </lineage>
</organism>
<dbReference type="GO" id="GO:0006044">
    <property type="term" value="P:N-acetylglucosamine metabolic process"/>
    <property type="evidence" value="ECO:0007669"/>
    <property type="project" value="TreeGrafter"/>
</dbReference>
<evidence type="ECO:0000313" key="1">
    <source>
        <dbReference type="EMBL" id="CAG8518576.1"/>
    </source>
</evidence>
<sequence>MSPLIPVESMEHNEIARVDDNGHVMNWDEVKEIVGCRLELLRREKSLQLKYAAHKVKIAQEYSSLDHYVCKVVLNWSKEILQKSSTSPQEYFSSKTPSTHYNLRLNDFPYIVDSSISHYILWSKLPFENQNEPDVKKEIDSFLKEKFPGEKEWVFFINPPRLQSVKSIWHGHIFVRDIPNQN</sequence>
<evidence type="ECO:0000313" key="2">
    <source>
        <dbReference type="Proteomes" id="UP000789375"/>
    </source>
</evidence>
<accession>A0A9N9A688</accession>